<proteinExistence type="predicted"/>
<keyword evidence="2" id="KW-1185">Reference proteome</keyword>
<reference evidence="2" key="1">
    <citation type="submission" date="2017-05" db="EMBL/GenBank/DDBJ databases">
        <title>ST32 complete genome sequence.</title>
        <authorList>
            <person name="Liu X."/>
            <person name="Liu H."/>
        </authorList>
    </citation>
    <scope>NUCLEOTIDE SEQUENCE [LARGE SCALE GENOMIC DNA]</scope>
</reference>
<name>A0A218MAL3_9CAUD</name>
<dbReference type="Proteomes" id="UP000222133">
    <property type="component" value="Segment"/>
</dbReference>
<evidence type="ECO:0000313" key="2">
    <source>
        <dbReference type="Proteomes" id="UP000222133"/>
    </source>
</evidence>
<dbReference type="EMBL" id="MF044458">
    <property type="protein sequence ID" value="ASD54023.1"/>
    <property type="molecule type" value="Genomic_DNA"/>
</dbReference>
<sequence>MYKFNPMQDGITHINIYTQGKTQLGRALSNLFDCEFTVPGYGDFKSLEGFWYYYLTGCKHEELKSLGGFAAKSFGRKFPFDRIDEESIGPVGEQREVILEAIRCKLRQNKWICKLLKESELPLAHYYVPKGKEYSMQYSISKFQWQVEEFERLRKLLKGV</sequence>
<protein>
    <submittedName>
        <fullName evidence="1">Uncharacterized protein</fullName>
    </submittedName>
</protein>
<dbReference type="Gene3D" id="1.10.357.40">
    <property type="entry name" value="YbiA-like"/>
    <property type="match status" value="1"/>
</dbReference>
<gene>
    <name evidence="1" type="ORF">ST32_0018</name>
</gene>
<organism evidence="1 2">
    <name type="scientific">Escherichia phage ST32</name>
    <dbReference type="NCBI Taxonomy" id="2005048"/>
    <lineage>
        <taxon>Viruses</taxon>
        <taxon>Duplodnaviria</taxon>
        <taxon>Heunggongvirae</taxon>
        <taxon>Uroviricota</taxon>
        <taxon>Caudoviricetes</taxon>
        <taxon>Chaseviridae</taxon>
        <taxon>Cleopatravirinae</taxon>
        <taxon>Carltongylesvirus</taxon>
        <taxon>Carltongylesvirus ST32</taxon>
    </lineage>
</organism>
<accession>A0A218MAL3</accession>
<evidence type="ECO:0000313" key="1">
    <source>
        <dbReference type="EMBL" id="ASD54023.1"/>
    </source>
</evidence>
<dbReference type="InterPro" id="IPR037238">
    <property type="entry name" value="YbiA-like_sf"/>
</dbReference>
<dbReference type="SUPFAM" id="SSF143990">
    <property type="entry name" value="YbiA-like"/>
    <property type="match status" value="1"/>
</dbReference>